<dbReference type="InterPro" id="IPR056337">
    <property type="entry name" value="LHD_YVC1"/>
</dbReference>
<evidence type="ECO:0000259" key="2">
    <source>
        <dbReference type="Pfam" id="PF23190"/>
    </source>
</evidence>
<feature type="transmembrane region" description="Helical" evidence="1">
    <location>
        <begin position="283"/>
        <end position="306"/>
    </location>
</feature>
<proteinExistence type="predicted"/>
<evidence type="ECO:0000256" key="1">
    <source>
        <dbReference type="SAM" id="Phobius"/>
    </source>
</evidence>
<evidence type="ECO:0000313" key="4">
    <source>
        <dbReference type="EMBL" id="CDP33146.1"/>
    </source>
</evidence>
<protein>
    <submittedName>
        <fullName evidence="4">ARAD1A02750p</fullName>
    </submittedName>
</protein>
<dbReference type="PANTHER" id="PTHR35859:SF1">
    <property type="entry name" value="NONSELECTIVE CATION CHANNEL PROTEIN"/>
    <property type="match status" value="1"/>
</dbReference>
<dbReference type="Pfam" id="PF23317">
    <property type="entry name" value="YVC1_C"/>
    <property type="match status" value="1"/>
</dbReference>
<reference evidence="4" key="2">
    <citation type="submission" date="2014-06" db="EMBL/GenBank/DDBJ databases">
        <title>The complete genome of Blastobotrys (Arxula) adeninivorans LS3 - a yeast of biotechnological interest.</title>
        <authorList>
            <person name="Kunze G."/>
            <person name="Gaillardin C."/>
            <person name="Czernicka M."/>
            <person name="Durrens P."/>
            <person name="Martin T."/>
            <person name="Boer E."/>
            <person name="Gabaldon T."/>
            <person name="Cruz J."/>
            <person name="Talla E."/>
            <person name="Marck C."/>
            <person name="Goffeau A."/>
            <person name="Barbe V."/>
            <person name="Baret P."/>
            <person name="Baronian K."/>
            <person name="Beier S."/>
            <person name="Bleykasten C."/>
            <person name="Bode R."/>
            <person name="Casaregola S."/>
            <person name="Despons L."/>
            <person name="Fairhead C."/>
            <person name="Giersberg M."/>
            <person name="Gierski P."/>
            <person name="Hahnel U."/>
            <person name="Hartmann A."/>
            <person name="Jankowska D."/>
            <person name="Jubin C."/>
            <person name="Jung P."/>
            <person name="Lafontaine I."/>
            <person name="Leh-Louis V."/>
            <person name="Lemaire M."/>
            <person name="Marcet-Houben M."/>
            <person name="Mascher M."/>
            <person name="Morel G."/>
            <person name="Richard G.-F."/>
            <person name="Riechen J."/>
            <person name="Sacerdot C."/>
            <person name="Sarkar A."/>
            <person name="Savel G."/>
            <person name="Schacherer J."/>
            <person name="Sherman D."/>
            <person name="Straub M.-L."/>
            <person name="Stein N."/>
            <person name="Thierry A."/>
            <person name="Trautwein-Schult A."/>
            <person name="Westhof E."/>
            <person name="Worch S."/>
            <person name="Dujon B."/>
            <person name="Souciet J.-L."/>
            <person name="Wincker P."/>
            <person name="Scholz U."/>
            <person name="Neuveglise N."/>
        </authorList>
    </citation>
    <scope>NUCLEOTIDE SEQUENCE</scope>
    <source>
        <strain evidence="4">LS3</strain>
    </source>
</reference>
<feature type="transmembrane region" description="Helical" evidence="1">
    <location>
        <begin position="504"/>
        <end position="522"/>
    </location>
</feature>
<keyword evidence="1" id="KW-0812">Transmembrane</keyword>
<feature type="transmembrane region" description="Helical" evidence="1">
    <location>
        <begin position="318"/>
        <end position="338"/>
    </location>
</feature>
<feature type="transmembrane region" description="Helical" evidence="1">
    <location>
        <begin position="359"/>
        <end position="377"/>
    </location>
</feature>
<name>A0A060T1U1_BLAAD</name>
<dbReference type="PhylomeDB" id="A0A060T1U1"/>
<dbReference type="Pfam" id="PF23190">
    <property type="entry name" value="LHD_TRPY1"/>
    <property type="match status" value="1"/>
</dbReference>
<dbReference type="AlphaFoldDB" id="A0A060T1U1"/>
<feature type="transmembrane region" description="Helical" evidence="1">
    <location>
        <begin position="473"/>
        <end position="492"/>
    </location>
</feature>
<gene>
    <name evidence="4" type="ORF">GNLVRS02_ARAD1A02750g</name>
</gene>
<sequence>MNDDELLVPISGKHILKIALRVKKLIDTVIPIEFDPDVVSKPDSLVLNERVYQLLLKAAGGQGDGSVGTSSRKYRATLVFVLLTVKRWYMKCSKNFLYDSTLYDLRGLAAEYLAKRLIERQEDEYYLFKYMLCQRYTITLYGRDVKPANALELAVDLHATVVIASSGFERCMKWIWRGWILQNDPNDPETGCCDYVVYQGLNDTRFSAHFDPDRIKTPKYQNYLQLAFSIVFLAIYTLSINQLARDGLSVAEVWLYVFTIGYVLDEVIKLWDVGYAYLRFWNVFNDCLYVLILSSAATRVAALAHAQGSQARQDYNLTAYHLLATAAPFIWGRILLYLDSVRFFGAMLVVLKELMKESMIFFVLLIIVAAGFLQAFIGLDEADGALDVTRLVVGVMTRTILDSPEFDTIDAIAPAPYGTILYYAFTFLISTLLLNILIALFNSAYEKVYDNANDEFMALVSQKTLQFVRAPDTYVFVPPLNLLEFVFLTVGLQWWMSPQAYKRVNYYFMMAIYSPILVIIAWDEARVARRVTYNRSKGATDDANETDEEWDLHDGWFDGQSAEASNRQSEQMERAIREGDPEFPIDEVAWEKNVQDAAPAVDLEGETGPIGWEHHELVKRVDQLTQLVLELKQELAKASPNP</sequence>
<dbReference type="PANTHER" id="PTHR35859">
    <property type="entry name" value="NONSELECTIVE CATION CHANNEL PROTEIN"/>
    <property type="match status" value="1"/>
</dbReference>
<accession>A0A060T1U1</accession>
<feature type="transmembrane region" description="Helical" evidence="1">
    <location>
        <begin position="420"/>
        <end position="441"/>
    </location>
</feature>
<dbReference type="InterPro" id="IPR052971">
    <property type="entry name" value="TRP_calcium_channel"/>
</dbReference>
<feature type="transmembrane region" description="Helical" evidence="1">
    <location>
        <begin position="253"/>
        <end position="271"/>
    </location>
</feature>
<dbReference type="InterPro" id="IPR056336">
    <property type="entry name" value="YVC1_C"/>
</dbReference>
<keyword evidence="1" id="KW-0472">Membrane</keyword>
<dbReference type="EMBL" id="HG937691">
    <property type="protein sequence ID" value="CDP33146.1"/>
    <property type="molecule type" value="Genomic_DNA"/>
</dbReference>
<keyword evidence="1" id="KW-1133">Transmembrane helix</keyword>
<feature type="domain" description="YVC1 N-terminal linker helical" evidence="2">
    <location>
        <begin position="15"/>
        <end position="210"/>
    </location>
</feature>
<feature type="transmembrane region" description="Helical" evidence="1">
    <location>
        <begin position="223"/>
        <end position="241"/>
    </location>
</feature>
<evidence type="ECO:0000259" key="3">
    <source>
        <dbReference type="Pfam" id="PF23317"/>
    </source>
</evidence>
<reference evidence="4" key="1">
    <citation type="submission" date="2014-02" db="EMBL/GenBank/DDBJ databases">
        <authorList>
            <person name="Genoscope - CEA"/>
        </authorList>
    </citation>
    <scope>NUCLEOTIDE SEQUENCE</scope>
    <source>
        <strain evidence="4">LS3</strain>
    </source>
</reference>
<organism evidence="4">
    <name type="scientific">Blastobotrys adeninivorans</name>
    <name type="common">Yeast</name>
    <name type="synonym">Arxula adeninivorans</name>
    <dbReference type="NCBI Taxonomy" id="409370"/>
    <lineage>
        <taxon>Eukaryota</taxon>
        <taxon>Fungi</taxon>
        <taxon>Dikarya</taxon>
        <taxon>Ascomycota</taxon>
        <taxon>Saccharomycotina</taxon>
        <taxon>Dipodascomycetes</taxon>
        <taxon>Dipodascales</taxon>
        <taxon>Trichomonascaceae</taxon>
        <taxon>Blastobotrys</taxon>
    </lineage>
</organism>
<feature type="domain" description="Calcium channel YVC1-like C-terminal transmembrane" evidence="3">
    <location>
        <begin position="248"/>
        <end position="533"/>
    </location>
</feature>